<feature type="domain" description="HTH luxR-type" evidence="4">
    <location>
        <begin position="817"/>
        <end position="882"/>
    </location>
</feature>
<dbReference type="SUPFAM" id="SSF52540">
    <property type="entry name" value="P-loop containing nucleoside triphosphate hydrolases"/>
    <property type="match status" value="1"/>
</dbReference>
<dbReference type="SUPFAM" id="SSF46894">
    <property type="entry name" value="C-terminal effector domain of the bipartite response regulators"/>
    <property type="match status" value="1"/>
</dbReference>
<dbReference type="InterPro" id="IPR027417">
    <property type="entry name" value="P-loop_NTPase"/>
</dbReference>
<dbReference type="Pfam" id="PF13191">
    <property type="entry name" value="AAA_16"/>
    <property type="match status" value="1"/>
</dbReference>
<dbReference type="EMBL" id="JBHSDU010000015">
    <property type="protein sequence ID" value="MFC4313073.1"/>
    <property type="molecule type" value="Genomic_DNA"/>
</dbReference>
<dbReference type="Pfam" id="PF00196">
    <property type="entry name" value="GerE"/>
    <property type="match status" value="1"/>
</dbReference>
<evidence type="ECO:0000256" key="3">
    <source>
        <dbReference type="ARBA" id="ARBA00023163"/>
    </source>
</evidence>
<dbReference type="Gene3D" id="1.10.10.10">
    <property type="entry name" value="Winged helix-like DNA-binding domain superfamily/Winged helix DNA-binding domain"/>
    <property type="match status" value="1"/>
</dbReference>
<dbReference type="RefSeq" id="WP_380603073.1">
    <property type="nucleotide sequence ID" value="NZ_JBHSDU010000015.1"/>
</dbReference>
<dbReference type="Proteomes" id="UP001595904">
    <property type="component" value="Unassembled WGS sequence"/>
</dbReference>
<dbReference type="Gene3D" id="1.25.40.10">
    <property type="entry name" value="Tetratricopeptide repeat domain"/>
    <property type="match status" value="1"/>
</dbReference>
<comment type="caution">
    <text evidence="5">The sequence shown here is derived from an EMBL/GenBank/DDBJ whole genome shotgun (WGS) entry which is preliminary data.</text>
</comment>
<dbReference type="InterPro" id="IPR000792">
    <property type="entry name" value="Tscrpt_reg_LuxR_C"/>
</dbReference>
<dbReference type="CDD" id="cd06170">
    <property type="entry name" value="LuxR_C_like"/>
    <property type="match status" value="1"/>
</dbReference>
<organism evidence="5 6">
    <name type="scientific">Steroidobacter flavus</name>
    <dbReference type="NCBI Taxonomy" id="1842136"/>
    <lineage>
        <taxon>Bacteria</taxon>
        <taxon>Pseudomonadati</taxon>
        <taxon>Pseudomonadota</taxon>
        <taxon>Gammaproteobacteria</taxon>
        <taxon>Steroidobacterales</taxon>
        <taxon>Steroidobacteraceae</taxon>
        <taxon>Steroidobacter</taxon>
    </lineage>
</organism>
<dbReference type="PROSITE" id="PS50043">
    <property type="entry name" value="HTH_LUXR_2"/>
    <property type="match status" value="1"/>
</dbReference>
<evidence type="ECO:0000259" key="4">
    <source>
        <dbReference type="PROSITE" id="PS50043"/>
    </source>
</evidence>
<name>A0ABV8T2G3_9GAMM</name>
<proteinExistence type="predicted"/>
<dbReference type="InterPro" id="IPR016032">
    <property type="entry name" value="Sig_transdc_resp-reg_C-effctor"/>
</dbReference>
<dbReference type="PANTHER" id="PTHR44688:SF16">
    <property type="entry name" value="DNA-BINDING TRANSCRIPTIONAL ACTIVATOR DEVR_DOSR"/>
    <property type="match status" value="1"/>
</dbReference>
<dbReference type="PRINTS" id="PR00038">
    <property type="entry name" value="HTHLUXR"/>
</dbReference>
<dbReference type="Pfam" id="PF25873">
    <property type="entry name" value="WHD_MalT"/>
    <property type="match status" value="1"/>
</dbReference>
<dbReference type="InterPro" id="IPR059106">
    <property type="entry name" value="WHD_MalT"/>
</dbReference>
<evidence type="ECO:0000313" key="6">
    <source>
        <dbReference type="Proteomes" id="UP001595904"/>
    </source>
</evidence>
<dbReference type="InterPro" id="IPR041617">
    <property type="entry name" value="TPR_MalT"/>
</dbReference>
<evidence type="ECO:0000256" key="1">
    <source>
        <dbReference type="ARBA" id="ARBA00023015"/>
    </source>
</evidence>
<dbReference type="Gene3D" id="3.40.50.300">
    <property type="entry name" value="P-loop containing nucleotide triphosphate hydrolases"/>
    <property type="match status" value="1"/>
</dbReference>
<reference evidence="6" key="1">
    <citation type="journal article" date="2019" name="Int. J. Syst. Evol. Microbiol.">
        <title>The Global Catalogue of Microorganisms (GCM) 10K type strain sequencing project: providing services to taxonomists for standard genome sequencing and annotation.</title>
        <authorList>
            <consortium name="The Broad Institute Genomics Platform"/>
            <consortium name="The Broad Institute Genome Sequencing Center for Infectious Disease"/>
            <person name="Wu L."/>
            <person name="Ma J."/>
        </authorList>
    </citation>
    <scope>NUCLEOTIDE SEQUENCE [LARGE SCALE GENOMIC DNA]</scope>
    <source>
        <strain evidence="6">CGMCC 1.10759</strain>
    </source>
</reference>
<keyword evidence="3" id="KW-0804">Transcription</keyword>
<dbReference type="PANTHER" id="PTHR44688">
    <property type="entry name" value="DNA-BINDING TRANSCRIPTIONAL ACTIVATOR DEVR_DOSR"/>
    <property type="match status" value="1"/>
</dbReference>
<dbReference type="SMART" id="SM00421">
    <property type="entry name" value="HTH_LUXR"/>
    <property type="match status" value="1"/>
</dbReference>
<accession>A0ABV8T2G3</accession>
<evidence type="ECO:0000313" key="5">
    <source>
        <dbReference type="EMBL" id="MFC4313073.1"/>
    </source>
</evidence>
<gene>
    <name evidence="5" type="ORF">ACFPN2_28590</name>
</gene>
<keyword evidence="2" id="KW-0238">DNA-binding</keyword>
<dbReference type="InterPro" id="IPR041664">
    <property type="entry name" value="AAA_16"/>
</dbReference>
<dbReference type="InterPro" id="IPR036388">
    <property type="entry name" value="WH-like_DNA-bd_sf"/>
</dbReference>
<protein>
    <submittedName>
        <fullName evidence="5">LuxR C-terminal-related transcriptional regulator</fullName>
    </submittedName>
</protein>
<evidence type="ECO:0000256" key="2">
    <source>
        <dbReference type="ARBA" id="ARBA00023125"/>
    </source>
</evidence>
<sequence length="894" mass="100468">MRTARNREMAQIVGMAGNSAKFSPPRATPALIARPRLQARIEHGAKVVLLLAPPGSGKTSLLTQWHSQLEPSRRIAWVLCERRDRTPVHFFACLTASIDKALDVSVASFVGAGACVQCSAEHITDALRDRLACLEQSLVIVIDDLHWLDCIEGERALLSLILQSSPSVRWVLATRRVPRFDLQRLKLDDALTQLDAGDLAFEPSQICELALLLHGTPLSLPEATACSERTEGWIAGVKLTLLESTTGERVDGLNHDVRTYLMAEAWRDVPERLRDFLLATCVPERFCGELAVALMKDDGAAQCFDEVEQLQLFVRALDDKHCWLRYHALYREFLLAQLRTLGATRIARLHRASSQWFTEHERPTEALQHAFATADRLWCLQVLTRSVPVWLRTGEFPEVLQWTGRLTLTEIMNCPAVRDAHLMSLIFLRQFERARQELRLADQLARDESERRALPALQLMLEIMTDAGVRFVVPEVEALSIPDDPYLTANLFNVAAYQLLVDKDFDAARRLALRGKELLEGTQHLYASAQSSVVLMLIDRAEGHAKEAAESCMQLYARTRGGRRNPIWVTATTAAAAVHYHHNRLQQAEALCSEVFPLLSLAPSLENFTVAHVVAARLKCASGKYGDASRVLDYLHSVLDSSNARRFLARVCFEKVRLWLLQDQPLRALRVLADCGQSFHLEASPATEQPWEEFALSTVAILIHRGLFDTAATQLQRLCERAEAAGDVYGRVRLEAALATCHWQAHEEEAAFRWMNRALILTEHRGFSRAVFDDVFGLPKMFATALKMSRVPTLPSAEYFKRFRDVLAFDPYASNPPAEPTPLLTQRELDLLKLVSQGLSNKDISERSNITLLTTKWHLKNVFAKLGVSTRMEAVFRAQELRLVDGRPPSVSAR</sequence>
<keyword evidence="6" id="KW-1185">Reference proteome</keyword>
<keyword evidence="1" id="KW-0805">Transcription regulation</keyword>
<dbReference type="InterPro" id="IPR011990">
    <property type="entry name" value="TPR-like_helical_dom_sf"/>
</dbReference>
<dbReference type="Pfam" id="PF17874">
    <property type="entry name" value="TPR_MalT"/>
    <property type="match status" value="1"/>
</dbReference>